<gene>
    <name evidence="1" type="ORF">K443DRAFT_418597</name>
</gene>
<sequence length="119" mass="13403">MPFNLRGDSVKIEQADDCRLCSSGAWCSSRTILPLGRSADDVCRFGWRSSVPLCQNRQVLPFGVGASYLFPMFGQQLRGLEKRARSIAESVFWGLSVGALVCPDWLQLKAFKRLWARNF</sequence>
<organism evidence="1 2">
    <name type="scientific">Laccaria amethystina LaAM-08-1</name>
    <dbReference type="NCBI Taxonomy" id="1095629"/>
    <lineage>
        <taxon>Eukaryota</taxon>
        <taxon>Fungi</taxon>
        <taxon>Dikarya</taxon>
        <taxon>Basidiomycota</taxon>
        <taxon>Agaricomycotina</taxon>
        <taxon>Agaricomycetes</taxon>
        <taxon>Agaricomycetidae</taxon>
        <taxon>Agaricales</taxon>
        <taxon>Agaricineae</taxon>
        <taxon>Hydnangiaceae</taxon>
        <taxon>Laccaria</taxon>
    </lineage>
</organism>
<proteinExistence type="predicted"/>
<accession>A0A0C9WVW9</accession>
<dbReference type="HOGENOM" id="CLU_2061866_0_0_1"/>
<dbReference type="EMBL" id="KN838876">
    <property type="protein sequence ID" value="KIJ92913.1"/>
    <property type="molecule type" value="Genomic_DNA"/>
</dbReference>
<keyword evidence="2" id="KW-1185">Reference proteome</keyword>
<evidence type="ECO:0000313" key="2">
    <source>
        <dbReference type="Proteomes" id="UP000054477"/>
    </source>
</evidence>
<name>A0A0C9WVW9_9AGAR</name>
<reference evidence="1 2" key="1">
    <citation type="submission" date="2014-04" db="EMBL/GenBank/DDBJ databases">
        <authorList>
            <consortium name="DOE Joint Genome Institute"/>
            <person name="Kuo A."/>
            <person name="Kohler A."/>
            <person name="Nagy L.G."/>
            <person name="Floudas D."/>
            <person name="Copeland A."/>
            <person name="Barry K.W."/>
            <person name="Cichocki N."/>
            <person name="Veneault-Fourrey C."/>
            <person name="LaButti K."/>
            <person name="Lindquist E.A."/>
            <person name="Lipzen A."/>
            <person name="Lundell T."/>
            <person name="Morin E."/>
            <person name="Murat C."/>
            <person name="Sun H."/>
            <person name="Tunlid A."/>
            <person name="Henrissat B."/>
            <person name="Grigoriev I.V."/>
            <person name="Hibbett D.S."/>
            <person name="Martin F."/>
            <person name="Nordberg H.P."/>
            <person name="Cantor M.N."/>
            <person name="Hua S.X."/>
        </authorList>
    </citation>
    <scope>NUCLEOTIDE SEQUENCE [LARGE SCALE GENOMIC DNA]</scope>
    <source>
        <strain evidence="1 2">LaAM-08-1</strain>
    </source>
</reference>
<reference evidence="2" key="2">
    <citation type="submission" date="2015-01" db="EMBL/GenBank/DDBJ databases">
        <title>Evolutionary Origins and Diversification of the Mycorrhizal Mutualists.</title>
        <authorList>
            <consortium name="DOE Joint Genome Institute"/>
            <consortium name="Mycorrhizal Genomics Consortium"/>
            <person name="Kohler A."/>
            <person name="Kuo A."/>
            <person name="Nagy L.G."/>
            <person name="Floudas D."/>
            <person name="Copeland A."/>
            <person name="Barry K.W."/>
            <person name="Cichocki N."/>
            <person name="Veneault-Fourrey C."/>
            <person name="LaButti K."/>
            <person name="Lindquist E.A."/>
            <person name="Lipzen A."/>
            <person name="Lundell T."/>
            <person name="Morin E."/>
            <person name="Murat C."/>
            <person name="Riley R."/>
            <person name="Ohm R."/>
            <person name="Sun H."/>
            <person name="Tunlid A."/>
            <person name="Henrissat B."/>
            <person name="Grigoriev I.V."/>
            <person name="Hibbett D.S."/>
            <person name="Martin F."/>
        </authorList>
    </citation>
    <scope>NUCLEOTIDE SEQUENCE [LARGE SCALE GENOMIC DNA]</scope>
    <source>
        <strain evidence="2">LaAM-08-1</strain>
    </source>
</reference>
<evidence type="ECO:0000313" key="1">
    <source>
        <dbReference type="EMBL" id="KIJ92913.1"/>
    </source>
</evidence>
<dbReference type="AlphaFoldDB" id="A0A0C9WVW9"/>
<dbReference type="Proteomes" id="UP000054477">
    <property type="component" value="Unassembled WGS sequence"/>
</dbReference>
<protein>
    <submittedName>
        <fullName evidence="1">Uncharacterized protein</fullName>
    </submittedName>
</protein>